<reference evidence="1 2" key="1">
    <citation type="submission" date="2018-09" db="EMBL/GenBank/DDBJ databases">
        <title>The draft genome of Acinetobacter sp. strains.</title>
        <authorList>
            <person name="Qin J."/>
            <person name="Feng Y."/>
            <person name="Zong Z."/>
        </authorList>
    </citation>
    <scope>NUCLEOTIDE SEQUENCE [LARGE SCALE GENOMIC DNA]</scope>
    <source>
        <strain evidence="1 2">WCHAc060003</strain>
    </source>
</reference>
<dbReference type="Proteomes" id="UP000267166">
    <property type="component" value="Unassembled WGS sequence"/>
</dbReference>
<dbReference type="EMBL" id="RCHD01000180">
    <property type="protein sequence ID" value="RLL25373.1"/>
    <property type="molecule type" value="Genomic_DNA"/>
</dbReference>
<evidence type="ECO:0000313" key="1">
    <source>
        <dbReference type="EMBL" id="RLL25373.1"/>
    </source>
</evidence>
<proteinExistence type="predicted"/>
<comment type="caution">
    <text evidence="1">The sequence shown here is derived from an EMBL/GenBank/DDBJ whole genome shotgun (WGS) entry which is preliminary data.</text>
</comment>
<sequence length="77" mass="8749">MTRTAKQIVDQTHDLAEAFYLHLGYAHVRSQHGNLYESTHPTEQSMWHLACLAQIELTATDPNDALSELDEEQSHDS</sequence>
<organism evidence="1 2">
    <name type="scientific">Acinetobacter cumulans</name>
    <dbReference type="NCBI Taxonomy" id="2136182"/>
    <lineage>
        <taxon>Bacteria</taxon>
        <taxon>Pseudomonadati</taxon>
        <taxon>Pseudomonadota</taxon>
        <taxon>Gammaproteobacteria</taxon>
        <taxon>Moraxellales</taxon>
        <taxon>Moraxellaceae</taxon>
        <taxon>Acinetobacter</taxon>
    </lineage>
</organism>
<protein>
    <submittedName>
        <fullName evidence="1">Uncharacterized protein</fullName>
    </submittedName>
</protein>
<evidence type="ECO:0000313" key="2">
    <source>
        <dbReference type="Proteomes" id="UP000267166"/>
    </source>
</evidence>
<dbReference type="RefSeq" id="WP_121595136.1">
    <property type="nucleotide sequence ID" value="NZ_RCHD01000180.1"/>
</dbReference>
<gene>
    <name evidence="1" type="ORF">D9K80_19000</name>
</gene>
<accession>A0A498CV87</accession>
<name>A0A498CV87_9GAMM</name>
<dbReference type="AlphaFoldDB" id="A0A498CV87"/>